<proteinExistence type="predicted"/>
<evidence type="ECO:0000313" key="3">
    <source>
        <dbReference type="Proteomes" id="UP001152300"/>
    </source>
</evidence>
<keyword evidence="3" id="KW-1185">Reference proteome</keyword>
<dbReference type="EMBL" id="JAPEIS010000010">
    <property type="protein sequence ID" value="KAJ8062689.1"/>
    <property type="molecule type" value="Genomic_DNA"/>
</dbReference>
<comment type="caution">
    <text evidence="2">The sequence shown here is derived from an EMBL/GenBank/DDBJ whole genome shotgun (WGS) entry which is preliminary data.</text>
</comment>
<sequence length="370" mass="42849">MQRIIEISRKRLRAAWKLLSDSTIAVTISIRRAVNAIMASLTSMHATGAPSTSTNMTSASNPLNDPNPARIDSLHGTCEEFPLFRYLPMEVQIMIWSDAVDFNPRNVPVGIMPQMGPGGFQFYSNAPIPECFVACKDYYKEAKKRYNVLDGRLEANDMLMVQHIHPNFWFNPAIDISYPVEHWSTQNFEVGLKLFFDVLKVSKIAISEDCAELPAFNLDTWYTFLHKYSLEKWSPDVKEIFYYITTNRLNTDVELSFGPTDVFRFYFPLFRQTRRHWEQVRAAKKGFKYIIRVYANQNSEDIAAGKEGRPRIKVAGVPQWLFDVQSDWLAAKPQLMIETRSLNQKVSTWGWYQHPVHSYAMVLIERLPVW</sequence>
<dbReference type="Pfam" id="PF20150">
    <property type="entry name" value="2EXR"/>
    <property type="match status" value="1"/>
</dbReference>
<dbReference type="Proteomes" id="UP001152300">
    <property type="component" value="Unassembled WGS sequence"/>
</dbReference>
<organism evidence="2 3">
    <name type="scientific">Sclerotinia nivalis</name>
    <dbReference type="NCBI Taxonomy" id="352851"/>
    <lineage>
        <taxon>Eukaryota</taxon>
        <taxon>Fungi</taxon>
        <taxon>Dikarya</taxon>
        <taxon>Ascomycota</taxon>
        <taxon>Pezizomycotina</taxon>
        <taxon>Leotiomycetes</taxon>
        <taxon>Helotiales</taxon>
        <taxon>Sclerotiniaceae</taxon>
        <taxon>Sclerotinia</taxon>
    </lineage>
</organism>
<evidence type="ECO:0000259" key="1">
    <source>
        <dbReference type="Pfam" id="PF20150"/>
    </source>
</evidence>
<dbReference type="AlphaFoldDB" id="A0A9X0DH51"/>
<reference evidence="2" key="1">
    <citation type="submission" date="2022-11" db="EMBL/GenBank/DDBJ databases">
        <title>Genome Resource of Sclerotinia nivalis Strain SnTB1, a Plant Pathogen Isolated from American Ginseng.</title>
        <authorList>
            <person name="Fan S."/>
        </authorList>
    </citation>
    <scope>NUCLEOTIDE SEQUENCE</scope>
    <source>
        <strain evidence="2">SnTB1</strain>
    </source>
</reference>
<dbReference type="OrthoDB" id="3473305at2759"/>
<feature type="domain" description="2EXR" evidence="1">
    <location>
        <begin position="81"/>
        <end position="176"/>
    </location>
</feature>
<protein>
    <recommendedName>
        <fullName evidence="1">2EXR domain-containing protein</fullName>
    </recommendedName>
</protein>
<gene>
    <name evidence="2" type="ORF">OCU04_009211</name>
</gene>
<name>A0A9X0DH51_9HELO</name>
<accession>A0A9X0DH51</accession>
<evidence type="ECO:0000313" key="2">
    <source>
        <dbReference type="EMBL" id="KAJ8062689.1"/>
    </source>
</evidence>
<dbReference type="InterPro" id="IPR045518">
    <property type="entry name" value="2EXR"/>
</dbReference>